<reference evidence="1" key="1">
    <citation type="submission" date="2023-12" db="EMBL/GenBank/DDBJ databases">
        <title>'Antibacterial potential of Stenotrophomonas maltophilia cystic fibrosis isolates' (manuscript under preparation).</title>
        <authorList>
            <person name="Crisan C.V."/>
            <person name="Pettis M."/>
            <person name="Goldberg J.B."/>
        </authorList>
    </citation>
    <scope>NUCLEOTIDE SEQUENCE</scope>
    <source>
        <strain evidence="1">CCV129</strain>
    </source>
</reference>
<proteinExistence type="predicted"/>
<comment type="caution">
    <text evidence="1">The sequence shown here is derived from an EMBL/GenBank/DDBJ whole genome shotgun (WGS) entry which is preliminary data.</text>
</comment>
<evidence type="ECO:0000313" key="1">
    <source>
        <dbReference type="EMBL" id="MDZ5763487.1"/>
    </source>
</evidence>
<sequence>MRATTLIAEAGREELPIVHVLMGFVCVWHRHEPQQADHED</sequence>
<protein>
    <submittedName>
        <fullName evidence="1">Uncharacterized protein</fullName>
    </submittedName>
</protein>
<accession>A0AAJ2TN53</accession>
<name>A0AAJ2TN53_STEMA</name>
<dbReference type="RefSeq" id="WP_260678182.1">
    <property type="nucleotide sequence ID" value="NZ_CP037858.1"/>
</dbReference>
<evidence type="ECO:0000313" key="2">
    <source>
        <dbReference type="Proteomes" id="UP001288387"/>
    </source>
</evidence>
<dbReference type="Proteomes" id="UP001288387">
    <property type="component" value="Unassembled WGS sequence"/>
</dbReference>
<dbReference type="EMBL" id="JAXRVB010000002">
    <property type="protein sequence ID" value="MDZ5763487.1"/>
    <property type="molecule type" value="Genomic_DNA"/>
</dbReference>
<organism evidence="1 2">
    <name type="scientific">Stenotrophomonas maltophilia</name>
    <name type="common">Pseudomonas maltophilia</name>
    <name type="synonym">Xanthomonas maltophilia</name>
    <dbReference type="NCBI Taxonomy" id="40324"/>
    <lineage>
        <taxon>Bacteria</taxon>
        <taxon>Pseudomonadati</taxon>
        <taxon>Pseudomonadota</taxon>
        <taxon>Gammaproteobacteria</taxon>
        <taxon>Lysobacterales</taxon>
        <taxon>Lysobacteraceae</taxon>
        <taxon>Stenotrophomonas</taxon>
        <taxon>Stenotrophomonas maltophilia group</taxon>
    </lineage>
</organism>
<dbReference type="AlphaFoldDB" id="A0AAJ2TN53"/>
<gene>
    <name evidence="1" type="ORF">U4I38_03270</name>
</gene>